<sequence>MAKRVAILVVNPVNGMGLFQYLESFYEKGISYKTFAVAKSTKVKTNSGITFETDDIVANLKEQVEEFDALVFACGDAMPKYLQEGGNDCYDEMLELMKSFSDKGKIMAGHCVAGLLFDGLEAAKGSTIALHPYIKDMVKNVKGSSQEIEVDRNYYTAQTEKSLHLLLPKLVEILN</sequence>
<dbReference type="Proteomes" id="UP000732105">
    <property type="component" value="Unassembled WGS sequence"/>
</dbReference>
<name>A0ABX1WZW5_9BACT</name>
<dbReference type="SUPFAM" id="SSF52317">
    <property type="entry name" value="Class I glutamine amidotransferase-like"/>
    <property type="match status" value="1"/>
</dbReference>
<evidence type="ECO:0000313" key="2">
    <source>
        <dbReference type="EMBL" id="NOU61677.1"/>
    </source>
</evidence>
<keyword evidence="3" id="KW-1185">Reference proteome</keyword>
<feature type="domain" description="DJ-1/PfpI" evidence="1">
    <location>
        <begin position="3"/>
        <end position="172"/>
    </location>
</feature>
<dbReference type="RefSeq" id="WP_171596938.1">
    <property type="nucleotide sequence ID" value="NZ_RZNH01000039.1"/>
</dbReference>
<evidence type="ECO:0000259" key="1">
    <source>
        <dbReference type="Pfam" id="PF01965"/>
    </source>
</evidence>
<dbReference type="EMBL" id="RZNH01000039">
    <property type="protein sequence ID" value="NOU61677.1"/>
    <property type="molecule type" value="Genomic_DNA"/>
</dbReference>
<organism evidence="2 3">
    <name type="scientific">Marinifilum caeruleilacunae</name>
    <dbReference type="NCBI Taxonomy" id="2499076"/>
    <lineage>
        <taxon>Bacteria</taxon>
        <taxon>Pseudomonadati</taxon>
        <taxon>Bacteroidota</taxon>
        <taxon>Bacteroidia</taxon>
        <taxon>Marinilabiliales</taxon>
        <taxon>Marinifilaceae</taxon>
    </lineage>
</organism>
<dbReference type="GO" id="GO:0006508">
    <property type="term" value="P:proteolysis"/>
    <property type="evidence" value="ECO:0007669"/>
    <property type="project" value="UniProtKB-KW"/>
</dbReference>
<dbReference type="Gene3D" id="3.40.50.880">
    <property type="match status" value="1"/>
</dbReference>
<protein>
    <submittedName>
        <fullName evidence="2">Protease</fullName>
    </submittedName>
</protein>
<accession>A0ABX1WZW5</accession>
<comment type="caution">
    <text evidence="2">The sequence shown here is derived from an EMBL/GenBank/DDBJ whole genome shotgun (WGS) entry which is preliminary data.</text>
</comment>
<dbReference type="Pfam" id="PF01965">
    <property type="entry name" value="DJ-1_PfpI"/>
    <property type="match status" value="1"/>
</dbReference>
<dbReference type="InterPro" id="IPR002818">
    <property type="entry name" value="DJ-1/PfpI"/>
</dbReference>
<reference evidence="2 3" key="1">
    <citation type="submission" date="2018-12" db="EMBL/GenBank/DDBJ databases">
        <title>Marinifilum JC070 sp. nov., a marine bacterium isolated from Yongle Blue Hole in the South China Sea.</title>
        <authorList>
            <person name="Fu T."/>
        </authorList>
    </citation>
    <scope>NUCLEOTIDE SEQUENCE [LARGE SCALE GENOMIC DNA]</scope>
    <source>
        <strain evidence="2 3">JC070</strain>
    </source>
</reference>
<dbReference type="InterPro" id="IPR029062">
    <property type="entry name" value="Class_I_gatase-like"/>
</dbReference>
<keyword evidence="2" id="KW-0645">Protease</keyword>
<dbReference type="GO" id="GO:0008233">
    <property type="term" value="F:peptidase activity"/>
    <property type="evidence" value="ECO:0007669"/>
    <property type="project" value="UniProtKB-KW"/>
</dbReference>
<proteinExistence type="predicted"/>
<keyword evidence="2" id="KW-0378">Hydrolase</keyword>
<gene>
    <name evidence="2" type="ORF">ELS83_17895</name>
</gene>
<evidence type="ECO:0000313" key="3">
    <source>
        <dbReference type="Proteomes" id="UP000732105"/>
    </source>
</evidence>